<feature type="region of interest" description="Disordered" evidence="1">
    <location>
        <begin position="1"/>
        <end position="58"/>
    </location>
</feature>
<name>A0AAD3XVL0_NEPGR</name>
<comment type="caution">
    <text evidence="2">The sequence shown here is derived from an EMBL/GenBank/DDBJ whole genome shotgun (WGS) entry which is preliminary data.</text>
</comment>
<reference evidence="2" key="1">
    <citation type="submission" date="2023-05" db="EMBL/GenBank/DDBJ databases">
        <title>Nepenthes gracilis genome sequencing.</title>
        <authorList>
            <person name="Fukushima K."/>
        </authorList>
    </citation>
    <scope>NUCLEOTIDE SEQUENCE</scope>
    <source>
        <strain evidence="2">SING2019-196</strain>
    </source>
</reference>
<sequence>MTSSLPQGRTLTRLQHREKHHHASSPLSFRASMSSKISSASGRATHRMQETDATASSSTIIRHATSSNMTLRNKTPQQGSAILTWGCDSVSSSVPLFSSSFGGPAASEALPGVVKASSSVLDDSSAGGLGLMKISPIAAFVLVQAASDASSIDVHYVDDGSSHCSLEAPDGVHHVLDNSSCDLEQSDGSPAGAHSGVDGLAYGIDDSTPDSIARISCLYSLDDSAHGVLSTEILRGSPDSGQQGVAQVDDMTHYPASMASCRSSCWEVSWASRYWGFAWIVVVFAMLLFSPSPPDGFEMVDLQLLRNLAEFPLLLLVG</sequence>
<organism evidence="2 3">
    <name type="scientific">Nepenthes gracilis</name>
    <name type="common">Slender pitcher plant</name>
    <dbReference type="NCBI Taxonomy" id="150966"/>
    <lineage>
        <taxon>Eukaryota</taxon>
        <taxon>Viridiplantae</taxon>
        <taxon>Streptophyta</taxon>
        <taxon>Embryophyta</taxon>
        <taxon>Tracheophyta</taxon>
        <taxon>Spermatophyta</taxon>
        <taxon>Magnoliopsida</taxon>
        <taxon>eudicotyledons</taxon>
        <taxon>Gunneridae</taxon>
        <taxon>Pentapetalae</taxon>
        <taxon>Caryophyllales</taxon>
        <taxon>Nepenthaceae</taxon>
        <taxon>Nepenthes</taxon>
    </lineage>
</organism>
<gene>
    <name evidence="2" type="ORF">Nepgr_021023</name>
</gene>
<evidence type="ECO:0000313" key="3">
    <source>
        <dbReference type="Proteomes" id="UP001279734"/>
    </source>
</evidence>
<evidence type="ECO:0000256" key="1">
    <source>
        <dbReference type="SAM" id="MobiDB-lite"/>
    </source>
</evidence>
<keyword evidence="3" id="KW-1185">Reference proteome</keyword>
<feature type="compositionally biased region" description="Low complexity" evidence="1">
    <location>
        <begin position="28"/>
        <end position="41"/>
    </location>
</feature>
<dbReference type="EMBL" id="BSYO01000020">
    <property type="protein sequence ID" value="GMH19182.1"/>
    <property type="molecule type" value="Genomic_DNA"/>
</dbReference>
<protein>
    <submittedName>
        <fullName evidence="2">Uncharacterized protein</fullName>
    </submittedName>
</protein>
<evidence type="ECO:0000313" key="2">
    <source>
        <dbReference type="EMBL" id="GMH19182.1"/>
    </source>
</evidence>
<proteinExistence type="predicted"/>
<dbReference type="AlphaFoldDB" id="A0AAD3XVL0"/>
<feature type="compositionally biased region" description="Polar residues" evidence="1">
    <location>
        <begin position="1"/>
        <end position="13"/>
    </location>
</feature>
<accession>A0AAD3XVL0</accession>
<dbReference type="Proteomes" id="UP001279734">
    <property type="component" value="Unassembled WGS sequence"/>
</dbReference>
<feature type="compositionally biased region" description="Basic residues" evidence="1">
    <location>
        <begin position="14"/>
        <end position="23"/>
    </location>
</feature>